<feature type="compositionally biased region" description="Low complexity" evidence="1">
    <location>
        <begin position="17"/>
        <end position="27"/>
    </location>
</feature>
<dbReference type="AlphaFoldDB" id="A0A821VV14"/>
<reference evidence="2" key="1">
    <citation type="submission" date="2021-02" db="EMBL/GenBank/DDBJ databases">
        <authorList>
            <person name="Nowell W R."/>
        </authorList>
    </citation>
    <scope>NUCLEOTIDE SEQUENCE</scope>
</reference>
<feature type="non-terminal residue" evidence="2">
    <location>
        <position position="1"/>
    </location>
</feature>
<organism evidence="2 3">
    <name type="scientific">Rotaria socialis</name>
    <dbReference type="NCBI Taxonomy" id="392032"/>
    <lineage>
        <taxon>Eukaryota</taxon>
        <taxon>Metazoa</taxon>
        <taxon>Spiralia</taxon>
        <taxon>Gnathifera</taxon>
        <taxon>Rotifera</taxon>
        <taxon>Eurotatoria</taxon>
        <taxon>Bdelloidea</taxon>
        <taxon>Philodinida</taxon>
        <taxon>Philodinidae</taxon>
        <taxon>Rotaria</taxon>
    </lineage>
</organism>
<keyword evidence="3" id="KW-1185">Reference proteome</keyword>
<sequence length="80" mass="8953">EMIVSKPLEVSKEEQQQQESSPVVSEITTSIVTTTTLPDTSTIDISKEEPQIERALPLMDIQQPQQEQEVSDQQEIVASQ</sequence>
<feature type="region of interest" description="Disordered" evidence="1">
    <location>
        <begin position="1"/>
        <end position="27"/>
    </location>
</feature>
<proteinExistence type="predicted"/>
<evidence type="ECO:0000313" key="3">
    <source>
        <dbReference type="Proteomes" id="UP000663873"/>
    </source>
</evidence>
<evidence type="ECO:0000313" key="2">
    <source>
        <dbReference type="EMBL" id="CAF4913558.1"/>
    </source>
</evidence>
<protein>
    <submittedName>
        <fullName evidence="2">Uncharacterized protein</fullName>
    </submittedName>
</protein>
<feature type="non-terminal residue" evidence="2">
    <location>
        <position position="80"/>
    </location>
</feature>
<accession>A0A821VV14</accession>
<comment type="caution">
    <text evidence="2">The sequence shown here is derived from an EMBL/GenBank/DDBJ whole genome shotgun (WGS) entry which is preliminary data.</text>
</comment>
<name>A0A821VV14_9BILA</name>
<dbReference type="EMBL" id="CAJOBP010080607">
    <property type="protein sequence ID" value="CAF4913558.1"/>
    <property type="molecule type" value="Genomic_DNA"/>
</dbReference>
<gene>
    <name evidence="2" type="ORF">UJA718_LOCUS46082</name>
</gene>
<dbReference type="Proteomes" id="UP000663873">
    <property type="component" value="Unassembled WGS sequence"/>
</dbReference>
<evidence type="ECO:0000256" key="1">
    <source>
        <dbReference type="SAM" id="MobiDB-lite"/>
    </source>
</evidence>